<dbReference type="Pfam" id="PF00042">
    <property type="entry name" value="Globin"/>
    <property type="match status" value="1"/>
</dbReference>
<organism evidence="9 10">
    <name type="scientific">Pelobates cultripes</name>
    <name type="common">Western spadefoot toad</name>
    <dbReference type="NCBI Taxonomy" id="61616"/>
    <lineage>
        <taxon>Eukaryota</taxon>
        <taxon>Metazoa</taxon>
        <taxon>Chordata</taxon>
        <taxon>Craniata</taxon>
        <taxon>Vertebrata</taxon>
        <taxon>Euteleostomi</taxon>
        <taxon>Amphibia</taxon>
        <taxon>Batrachia</taxon>
        <taxon>Anura</taxon>
        <taxon>Pelobatoidea</taxon>
        <taxon>Pelobatidae</taxon>
        <taxon>Pelobates</taxon>
    </lineage>
</organism>
<dbReference type="AlphaFoldDB" id="A0AAD1SRF3"/>
<dbReference type="Proteomes" id="UP001295444">
    <property type="component" value="Chromosome 07"/>
</dbReference>
<reference evidence="9" key="1">
    <citation type="submission" date="2022-03" db="EMBL/GenBank/DDBJ databases">
        <authorList>
            <person name="Alioto T."/>
            <person name="Alioto T."/>
            <person name="Gomez Garrido J."/>
        </authorList>
    </citation>
    <scope>NUCLEOTIDE SEQUENCE</scope>
</reference>
<evidence type="ECO:0000256" key="1">
    <source>
        <dbReference type="ARBA" id="ARBA00008705"/>
    </source>
</evidence>
<name>A0AAD1SRF3_PELCU</name>
<evidence type="ECO:0000256" key="3">
    <source>
        <dbReference type="ARBA" id="ARBA00022617"/>
    </source>
</evidence>
<keyword evidence="2 7" id="KW-0813">Transport</keyword>
<dbReference type="PRINTS" id="PR00612">
    <property type="entry name" value="ALPHAHAEM"/>
</dbReference>
<dbReference type="InterPro" id="IPR002339">
    <property type="entry name" value="Hemoglobin_pi"/>
</dbReference>
<dbReference type="GO" id="GO:0042744">
    <property type="term" value="P:hydrogen peroxide catabolic process"/>
    <property type="evidence" value="ECO:0007669"/>
    <property type="project" value="TreeGrafter"/>
</dbReference>
<keyword evidence="6" id="KW-0408">Iron</keyword>
<accession>A0AAD1SRF3</accession>
<evidence type="ECO:0000256" key="7">
    <source>
        <dbReference type="RuleBase" id="RU000356"/>
    </source>
</evidence>
<keyword evidence="3 7" id="KW-0349">Heme</keyword>
<evidence type="ECO:0000256" key="6">
    <source>
        <dbReference type="ARBA" id="ARBA00023004"/>
    </source>
</evidence>
<dbReference type="PANTHER" id="PTHR11442">
    <property type="entry name" value="HEMOGLOBIN FAMILY MEMBER"/>
    <property type="match status" value="1"/>
</dbReference>
<dbReference type="InterPro" id="IPR002338">
    <property type="entry name" value="Hemoglobin_a-typ"/>
</dbReference>
<dbReference type="GO" id="GO:0005833">
    <property type="term" value="C:hemoglobin complex"/>
    <property type="evidence" value="ECO:0007669"/>
    <property type="project" value="InterPro"/>
</dbReference>
<proteinExistence type="inferred from homology"/>
<dbReference type="GO" id="GO:0031838">
    <property type="term" value="C:haptoglobin-hemoglobin complex"/>
    <property type="evidence" value="ECO:0007669"/>
    <property type="project" value="TreeGrafter"/>
</dbReference>
<keyword evidence="10" id="KW-1185">Reference proteome</keyword>
<protein>
    <submittedName>
        <fullName evidence="9">Hemoglobin subunit alpha-3-like</fullName>
    </submittedName>
</protein>
<evidence type="ECO:0000256" key="4">
    <source>
        <dbReference type="ARBA" id="ARBA00022621"/>
    </source>
</evidence>
<evidence type="ECO:0000313" key="10">
    <source>
        <dbReference type="Proteomes" id="UP001295444"/>
    </source>
</evidence>
<evidence type="ECO:0000259" key="8">
    <source>
        <dbReference type="PROSITE" id="PS01033"/>
    </source>
</evidence>
<keyword evidence="4 7" id="KW-0561">Oxygen transport</keyword>
<dbReference type="InterPro" id="IPR000971">
    <property type="entry name" value="Globin"/>
</dbReference>
<dbReference type="GO" id="GO:0043177">
    <property type="term" value="F:organic acid binding"/>
    <property type="evidence" value="ECO:0007669"/>
    <property type="project" value="TreeGrafter"/>
</dbReference>
<evidence type="ECO:0000256" key="2">
    <source>
        <dbReference type="ARBA" id="ARBA00022448"/>
    </source>
</evidence>
<dbReference type="GO" id="GO:0031720">
    <property type="term" value="F:haptoglobin binding"/>
    <property type="evidence" value="ECO:0007669"/>
    <property type="project" value="TreeGrafter"/>
</dbReference>
<dbReference type="PANTHER" id="PTHR11442:SF41">
    <property type="entry name" value="HEMOGLOBIN SUBUNIT ZETA"/>
    <property type="match status" value="1"/>
</dbReference>
<dbReference type="SUPFAM" id="SSF46458">
    <property type="entry name" value="Globin-like"/>
    <property type="match status" value="1"/>
</dbReference>
<dbReference type="GO" id="GO:0005344">
    <property type="term" value="F:oxygen carrier activity"/>
    <property type="evidence" value="ECO:0007669"/>
    <property type="project" value="UniProtKB-KW"/>
</dbReference>
<keyword evidence="5" id="KW-0479">Metal-binding</keyword>
<dbReference type="GO" id="GO:0005506">
    <property type="term" value="F:iron ion binding"/>
    <property type="evidence" value="ECO:0007669"/>
    <property type="project" value="InterPro"/>
</dbReference>
<feature type="domain" description="Globin" evidence="8">
    <location>
        <begin position="2"/>
        <end position="142"/>
    </location>
</feature>
<dbReference type="InterPro" id="IPR009050">
    <property type="entry name" value="Globin-like_sf"/>
</dbReference>
<dbReference type="GO" id="GO:0072562">
    <property type="term" value="C:blood microparticle"/>
    <property type="evidence" value="ECO:0007669"/>
    <property type="project" value="TreeGrafter"/>
</dbReference>
<sequence length="142" mass="15744">MSLSGCEKEAVDNIWKQASGHAQSHGAEAFERVFQSYPQTKTYFSHYDLKHGSNDLKTQGANVFNAIGQAINHLDNLEATLSKLSDLHAFKLRVDPGNFELLNESILAVLAIHYPKLFTTAAHSGFDKLLCSISCVLTSKYR</sequence>
<gene>
    <name evidence="9" type="ORF">PECUL_23A054979</name>
</gene>
<comment type="similarity">
    <text evidence="1 7">Belongs to the globin family.</text>
</comment>
<dbReference type="GO" id="GO:0020037">
    <property type="term" value="F:heme binding"/>
    <property type="evidence" value="ECO:0007669"/>
    <property type="project" value="InterPro"/>
</dbReference>
<dbReference type="Gene3D" id="1.10.490.10">
    <property type="entry name" value="Globins"/>
    <property type="match status" value="1"/>
</dbReference>
<dbReference type="InterPro" id="IPR050056">
    <property type="entry name" value="Hemoglobin_oxygen_transport"/>
</dbReference>
<dbReference type="EMBL" id="OW240918">
    <property type="protein sequence ID" value="CAH2306783.1"/>
    <property type="molecule type" value="Genomic_DNA"/>
</dbReference>
<evidence type="ECO:0000256" key="5">
    <source>
        <dbReference type="ARBA" id="ARBA00022723"/>
    </source>
</evidence>
<dbReference type="GO" id="GO:0004601">
    <property type="term" value="F:peroxidase activity"/>
    <property type="evidence" value="ECO:0007669"/>
    <property type="project" value="TreeGrafter"/>
</dbReference>
<dbReference type="FunFam" id="1.10.490.10:FF:000002">
    <property type="entry name" value="Hemoglobin subunit alpha"/>
    <property type="match status" value="1"/>
</dbReference>
<dbReference type="PROSITE" id="PS01033">
    <property type="entry name" value="GLOBIN"/>
    <property type="match status" value="1"/>
</dbReference>
<dbReference type="InterPro" id="IPR012292">
    <property type="entry name" value="Globin/Proto"/>
</dbReference>
<dbReference type="GO" id="GO:0019825">
    <property type="term" value="F:oxygen binding"/>
    <property type="evidence" value="ECO:0007669"/>
    <property type="project" value="InterPro"/>
</dbReference>
<dbReference type="PRINTS" id="PR00815">
    <property type="entry name" value="PIHAEM"/>
</dbReference>
<dbReference type="CDD" id="cd08927">
    <property type="entry name" value="Hb-alpha-like"/>
    <property type="match status" value="1"/>
</dbReference>
<evidence type="ECO:0000313" key="9">
    <source>
        <dbReference type="EMBL" id="CAH2306783.1"/>
    </source>
</evidence>